<feature type="domain" description="Anti-sigma-28 factor FlgM C-terminal" evidence="7">
    <location>
        <begin position="32"/>
        <end position="82"/>
    </location>
</feature>
<evidence type="ECO:0000313" key="9">
    <source>
        <dbReference type="Proteomes" id="UP001596976"/>
    </source>
</evidence>
<dbReference type="NCBIfam" id="TIGR03824">
    <property type="entry name" value="FlgM_jcvi"/>
    <property type="match status" value="1"/>
</dbReference>
<evidence type="ECO:0000256" key="3">
    <source>
        <dbReference type="ARBA" id="ARBA00022491"/>
    </source>
</evidence>
<evidence type="ECO:0000256" key="4">
    <source>
        <dbReference type="ARBA" id="ARBA00022795"/>
    </source>
</evidence>
<dbReference type="Proteomes" id="UP001596976">
    <property type="component" value="Unassembled WGS sequence"/>
</dbReference>
<accession>A0ABW3H4R3</accession>
<keyword evidence="8" id="KW-0969">Cilium</keyword>
<dbReference type="RefSeq" id="WP_381014350.1">
    <property type="nucleotide sequence ID" value="NZ_JBHTJF010000043.1"/>
</dbReference>
<gene>
    <name evidence="8" type="primary">flgM</name>
    <name evidence="8" type="ORF">ACFQ0V_12925</name>
</gene>
<proteinExistence type="inferred from homology"/>
<dbReference type="InterPro" id="IPR031316">
    <property type="entry name" value="FlgM_C"/>
</dbReference>
<keyword evidence="4" id="KW-1005">Bacterial flagellum biogenesis</keyword>
<reference evidence="9" key="1">
    <citation type="journal article" date="2019" name="Int. J. Syst. Evol. Microbiol.">
        <title>The Global Catalogue of Microorganisms (GCM) 10K type strain sequencing project: providing services to taxonomists for standard genome sequencing and annotation.</title>
        <authorList>
            <consortium name="The Broad Institute Genomics Platform"/>
            <consortium name="The Broad Institute Genome Sequencing Center for Infectious Disease"/>
            <person name="Wu L."/>
            <person name="Ma J."/>
        </authorList>
    </citation>
    <scope>NUCLEOTIDE SEQUENCE [LARGE SCALE GENOMIC DNA]</scope>
    <source>
        <strain evidence="9">CCUG 63563</strain>
    </source>
</reference>
<dbReference type="EMBL" id="JBHTJF010000043">
    <property type="protein sequence ID" value="MFD0944646.1"/>
    <property type="molecule type" value="Genomic_DNA"/>
</dbReference>
<evidence type="ECO:0000256" key="2">
    <source>
        <dbReference type="ARBA" id="ARBA00017823"/>
    </source>
</evidence>
<dbReference type="SUPFAM" id="SSF101498">
    <property type="entry name" value="Anti-sigma factor FlgM"/>
    <property type="match status" value="1"/>
</dbReference>
<keyword evidence="6" id="KW-0804">Transcription</keyword>
<keyword evidence="8" id="KW-0966">Cell projection</keyword>
<name>A0ABW3H4R3_9BACL</name>
<keyword evidence="3" id="KW-0678">Repressor</keyword>
<evidence type="ECO:0000256" key="6">
    <source>
        <dbReference type="ARBA" id="ARBA00023163"/>
    </source>
</evidence>
<evidence type="ECO:0000256" key="5">
    <source>
        <dbReference type="ARBA" id="ARBA00023015"/>
    </source>
</evidence>
<organism evidence="8 9">
    <name type="scientific">Savagea faecisuis</name>
    <dbReference type="NCBI Taxonomy" id="1274803"/>
    <lineage>
        <taxon>Bacteria</taxon>
        <taxon>Bacillati</taxon>
        <taxon>Bacillota</taxon>
        <taxon>Bacilli</taxon>
        <taxon>Bacillales</taxon>
        <taxon>Caryophanaceae</taxon>
        <taxon>Savagea</taxon>
    </lineage>
</organism>
<keyword evidence="9" id="KW-1185">Reference proteome</keyword>
<evidence type="ECO:0000256" key="1">
    <source>
        <dbReference type="ARBA" id="ARBA00005322"/>
    </source>
</evidence>
<keyword evidence="8" id="KW-0282">Flagellum</keyword>
<comment type="similarity">
    <text evidence="1">Belongs to the FlgM family.</text>
</comment>
<dbReference type="Pfam" id="PF04316">
    <property type="entry name" value="FlgM"/>
    <property type="match status" value="1"/>
</dbReference>
<protein>
    <recommendedName>
        <fullName evidence="2">Negative regulator of flagellin synthesis</fullName>
    </recommendedName>
</protein>
<dbReference type="InterPro" id="IPR007412">
    <property type="entry name" value="FlgM"/>
</dbReference>
<dbReference type="InterPro" id="IPR035890">
    <property type="entry name" value="Anti-sigma-28_factor_FlgM_sf"/>
</dbReference>
<sequence>MKIQKVHLYGVNPYRAQDTKSDLVKNRQAVNDRLEISNTAKHLSGTTSFEAVRQQKVEDLKSRVQDGSYQVDARELAVNLLNQYRR</sequence>
<evidence type="ECO:0000259" key="7">
    <source>
        <dbReference type="Pfam" id="PF04316"/>
    </source>
</evidence>
<keyword evidence="5" id="KW-0805">Transcription regulation</keyword>
<evidence type="ECO:0000313" key="8">
    <source>
        <dbReference type="EMBL" id="MFD0944646.1"/>
    </source>
</evidence>
<comment type="caution">
    <text evidence="8">The sequence shown here is derived from an EMBL/GenBank/DDBJ whole genome shotgun (WGS) entry which is preliminary data.</text>
</comment>